<proteinExistence type="predicted"/>
<dbReference type="Pfam" id="PF04255">
    <property type="entry name" value="DUF433"/>
    <property type="match status" value="1"/>
</dbReference>
<dbReference type="Proteomes" id="UP000753908">
    <property type="component" value="Unassembled WGS sequence"/>
</dbReference>
<comment type="caution">
    <text evidence="1">The sequence shown here is derived from an EMBL/GenBank/DDBJ whole genome shotgun (WGS) entry which is preliminary data.</text>
</comment>
<dbReference type="PANTHER" id="PTHR34849:SF3">
    <property type="entry name" value="SSR2962 PROTEIN"/>
    <property type="match status" value="1"/>
</dbReference>
<dbReference type="InterPro" id="IPR036388">
    <property type="entry name" value="WH-like_DNA-bd_sf"/>
</dbReference>
<protein>
    <submittedName>
        <fullName evidence="1">DUF433 domain-containing protein</fullName>
    </submittedName>
</protein>
<reference evidence="1" key="2">
    <citation type="journal article" date="2022" name="Microbiol. Resour. Announc.">
        <title>Metagenome Sequencing to Explore Phylogenomics of Terrestrial Cyanobacteria.</title>
        <authorList>
            <person name="Ward R.D."/>
            <person name="Stajich J.E."/>
            <person name="Johansen J.R."/>
            <person name="Huntemann M."/>
            <person name="Clum A."/>
            <person name="Foster B."/>
            <person name="Foster B."/>
            <person name="Roux S."/>
            <person name="Palaniappan K."/>
            <person name="Varghese N."/>
            <person name="Mukherjee S."/>
            <person name="Reddy T.B.K."/>
            <person name="Daum C."/>
            <person name="Copeland A."/>
            <person name="Chen I.A."/>
            <person name="Ivanova N.N."/>
            <person name="Kyrpides N.C."/>
            <person name="Shapiro N."/>
            <person name="Eloe-Fadrosh E.A."/>
            <person name="Pietrasiak N."/>
        </authorList>
    </citation>
    <scope>NUCLEOTIDE SEQUENCE</scope>
    <source>
        <strain evidence="1">CPER-KK1</strain>
    </source>
</reference>
<organism evidence="1 2">
    <name type="scientific">Symplocastrum torsivum CPER-KK1</name>
    <dbReference type="NCBI Taxonomy" id="450513"/>
    <lineage>
        <taxon>Bacteria</taxon>
        <taxon>Bacillati</taxon>
        <taxon>Cyanobacteriota</taxon>
        <taxon>Cyanophyceae</taxon>
        <taxon>Oscillatoriophycideae</taxon>
        <taxon>Oscillatoriales</taxon>
        <taxon>Microcoleaceae</taxon>
        <taxon>Symplocastrum</taxon>
    </lineage>
</organism>
<sequence length="76" mass="8436">MDRLSVNSQIHFGKPCIAGTRITVQSVLELLNEGLSFEEIIRDYYPDLQVEDIRACLQYAIALVAAEDVHLASANS</sequence>
<reference evidence="1" key="1">
    <citation type="submission" date="2021-05" db="EMBL/GenBank/DDBJ databases">
        <authorList>
            <person name="Pietrasiak N."/>
            <person name="Ward R."/>
            <person name="Stajich J.E."/>
            <person name="Kurbessoian T."/>
        </authorList>
    </citation>
    <scope>NUCLEOTIDE SEQUENCE</scope>
    <source>
        <strain evidence="1">CPER-KK1</strain>
    </source>
</reference>
<dbReference type="EMBL" id="JAHHIF010000079">
    <property type="protein sequence ID" value="MBW4549010.1"/>
    <property type="molecule type" value="Genomic_DNA"/>
</dbReference>
<dbReference type="InterPro" id="IPR007367">
    <property type="entry name" value="DUF433"/>
</dbReference>
<gene>
    <name evidence="1" type="ORF">KME25_32095</name>
</gene>
<dbReference type="InterPro" id="IPR009057">
    <property type="entry name" value="Homeodomain-like_sf"/>
</dbReference>
<dbReference type="AlphaFoldDB" id="A0A951PRN5"/>
<dbReference type="SUPFAM" id="SSF46689">
    <property type="entry name" value="Homeodomain-like"/>
    <property type="match status" value="1"/>
</dbReference>
<evidence type="ECO:0000313" key="1">
    <source>
        <dbReference type="EMBL" id="MBW4549010.1"/>
    </source>
</evidence>
<evidence type="ECO:0000313" key="2">
    <source>
        <dbReference type="Proteomes" id="UP000753908"/>
    </source>
</evidence>
<dbReference type="PANTHER" id="PTHR34849">
    <property type="entry name" value="SSL5025 PROTEIN"/>
    <property type="match status" value="1"/>
</dbReference>
<dbReference type="Gene3D" id="1.10.10.10">
    <property type="entry name" value="Winged helix-like DNA-binding domain superfamily/Winged helix DNA-binding domain"/>
    <property type="match status" value="1"/>
</dbReference>
<accession>A0A951PRN5</accession>
<name>A0A951PRN5_9CYAN</name>